<dbReference type="PANTHER" id="PTHR36974:SF1">
    <property type="entry name" value="DOXX FAMILY MEMBRANE PROTEIN"/>
    <property type="match status" value="1"/>
</dbReference>
<sequence>MKVSPILFITFLSTASAFSPQQQHKSLITSTIRTNINSSSLSFFNKKAAPEPEPVAIAGIGPEGCALPSPSGVNTLSEPLQSSIVLGICAALGVSTFFFSSFLEYITLNYDWVQTWRYTWPLLGAIYAAAGVTHFTLQEEYENIYPSKGAWGFWYLPGSAAFHVQWTGVAEILGGVGLLIGGAYDAFMPVWGECPNVITSAGIGSDAAAGLLLLTAVVTPANIFMYTHGAKLPMDGPEVPVVGHAIRGVMQIVLFGLLYQMGQGTFDALLNP</sequence>
<dbReference type="EMBL" id="BLLK01000047">
    <property type="protein sequence ID" value="GFH53738.1"/>
    <property type="molecule type" value="Genomic_DNA"/>
</dbReference>
<feature type="transmembrane region" description="Helical" evidence="1">
    <location>
        <begin position="118"/>
        <end position="137"/>
    </location>
</feature>
<dbReference type="AlphaFoldDB" id="A0AAD3CX03"/>
<dbReference type="PANTHER" id="PTHR36974">
    <property type="entry name" value="MEMBRANE PROTEIN-RELATED"/>
    <property type="match status" value="1"/>
</dbReference>
<feature type="chain" id="PRO_5042091617" evidence="2">
    <location>
        <begin position="18"/>
        <end position="272"/>
    </location>
</feature>
<feature type="transmembrane region" description="Helical" evidence="1">
    <location>
        <begin position="239"/>
        <end position="262"/>
    </location>
</feature>
<feature type="transmembrane region" description="Helical" evidence="1">
    <location>
        <begin position="207"/>
        <end position="227"/>
    </location>
</feature>
<feature type="transmembrane region" description="Helical" evidence="1">
    <location>
        <begin position="84"/>
        <end position="106"/>
    </location>
</feature>
<evidence type="ECO:0000256" key="1">
    <source>
        <dbReference type="SAM" id="Phobius"/>
    </source>
</evidence>
<comment type="caution">
    <text evidence="3">The sequence shown here is derived from an EMBL/GenBank/DDBJ whole genome shotgun (WGS) entry which is preliminary data.</text>
</comment>
<accession>A0AAD3CX03</accession>
<evidence type="ECO:0000313" key="4">
    <source>
        <dbReference type="Proteomes" id="UP001054902"/>
    </source>
</evidence>
<protein>
    <submittedName>
        <fullName evidence="3">Uncharacterized protein</fullName>
    </submittedName>
</protein>
<feature type="signal peptide" evidence="2">
    <location>
        <begin position="1"/>
        <end position="17"/>
    </location>
</feature>
<proteinExistence type="predicted"/>
<keyword evidence="4" id="KW-1185">Reference proteome</keyword>
<name>A0AAD3CX03_9STRA</name>
<keyword evidence="1" id="KW-0812">Transmembrane</keyword>
<keyword evidence="1" id="KW-1133">Transmembrane helix</keyword>
<reference evidence="3 4" key="1">
    <citation type="journal article" date="2021" name="Sci. Rep.">
        <title>The genome of the diatom Chaetoceros tenuissimus carries an ancient integrated fragment of an extant virus.</title>
        <authorList>
            <person name="Hongo Y."/>
            <person name="Kimura K."/>
            <person name="Takaki Y."/>
            <person name="Yoshida Y."/>
            <person name="Baba S."/>
            <person name="Kobayashi G."/>
            <person name="Nagasaki K."/>
            <person name="Hano T."/>
            <person name="Tomaru Y."/>
        </authorList>
    </citation>
    <scope>NUCLEOTIDE SEQUENCE [LARGE SCALE GENOMIC DNA]</scope>
    <source>
        <strain evidence="3 4">NIES-3715</strain>
    </source>
</reference>
<evidence type="ECO:0000256" key="2">
    <source>
        <dbReference type="SAM" id="SignalP"/>
    </source>
</evidence>
<organism evidence="3 4">
    <name type="scientific">Chaetoceros tenuissimus</name>
    <dbReference type="NCBI Taxonomy" id="426638"/>
    <lineage>
        <taxon>Eukaryota</taxon>
        <taxon>Sar</taxon>
        <taxon>Stramenopiles</taxon>
        <taxon>Ochrophyta</taxon>
        <taxon>Bacillariophyta</taxon>
        <taxon>Coscinodiscophyceae</taxon>
        <taxon>Chaetocerotophycidae</taxon>
        <taxon>Chaetocerotales</taxon>
        <taxon>Chaetocerotaceae</taxon>
        <taxon>Chaetoceros</taxon>
    </lineage>
</organism>
<keyword evidence="1" id="KW-0472">Membrane</keyword>
<dbReference type="Proteomes" id="UP001054902">
    <property type="component" value="Unassembled WGS sequence"/>
</dbReference>
<evidence type="ECO:0000313" key="3">
    <source>
        <dbReference type="EMBL" id="GFH53738.1"/>
    </source>
</evidence>
<gene>
    <name evidence="3" type="ORF">CTEN210_10214</name>
</gene>
<keyword evidence="2" id="KW-0732">Signal</keyword>